<feature type="domain" description="DNA mimic protein DMP19 C-terminal" evidence="1">
    <location>
        <begin position="45"/>
        <end position="159"/>
    </location>
</feature>
<dbReference type="Pfam" id="PF14300">
    <property type="entry name" value="DMP19"/>
    <property type="match status" value="1"/>
</dbReference>
<name>A0ABS6YH82_9BACT</name>
<dbReference type="RefSeq" id="WP_018362522.1">
    <property type="nucleotide sequence ID" value="NZ_CAJZHJ010000017.1"/>
</dbReference>
<protein>
    <submittedName>
        <fullName evidence="2">DMP19 family protein</fullName>
    </submittedName>
</protein>
<dbReference type="EMBL" id="JAHXCT010000008">
    <property type="protein sequence ID" value="MBW4770088.1"/>
    <property type="molecule type" value="Genomic_DNA"/>
</dbReference>
<accession>A0ABS6YH82</accession>
<proteinExistence type="predicted"/>
<evidence type="ECO:0000313" key="3">
    <source>
        <dbReference type="Proteomes" id="UP000788426"/>
    </source>
</evidence>
<reference evidence="2 3" key="1">
    <citation type="submission" date="2021-07" db="EMBL/GenBank/DDBJ databases">
        <title>Genomic diversity and antimicrobial resistance of Prevotella spp. isolated from chronic lung disease airways.</title>
        <authorList>
            <person name="Webb K.A."/>
            <person name="Olagoke O.S."/>
            <person name="Baird T."/>
            <person name="Neill J."/>
            <person name="Pham A."/>
            <person name="Wells T.J."/>
            <person name="Ramsay K.A."/>
            <person name="Bell S.C."/>
            <person name="Sarovich D.S."/>
            <person name="Price E.P."/>
        </authorList>
    </citation>
    <scope>NUCLEOTIDE SEQUENCE [LARGE SCALE GENOMIC DNA]</scope>
    <source>
        <strain evidence="2 3">SCHI0011.S.12</strain>
    </source>
</reference>
<dbReference type="GeneID" id="93182512"/>
<dbReference type="InterPro" id="IPR025402">
    <property type="entry name" value="DMP19_C"/>
</dbReference>
<comment type="caution">
    <text evidence="2">The sequence shown here is derived from an EMBL/GenBank/DDBJ whole genome shotgun (WGS) entry which is preliminary data.</text>
</comment>
<organism evidence="2 3">
    <name type="scientific">Hoylesella nanceiensis</name>
    <dbReference type="NCBI Taxonomy" id="425941"/>
    <lineage>
        <taxon>Bacteria</taxon>
        <taxon>Pseudomonadati</taxon>
        <taxon>Bacteroidota</taxon>
        <taxon>Bacteroidia</taxon>
        <taxon>Bacteroidales</taxon>
        <taxon>Prevotellaceae</taxon>
        <taxon>Hoylesella</taxon>
    </lineage>
</organism>
<gene>
    <name evidence="2" type="ORF">KZO38_10030</name>
</gene>
<evidence type="ECO:0000313" key="2">
    <source>
        <dbReference type="EMBL" id="MBW4770088.1"/>
    </source>
</evidence>
<sequence>MVNVVVKEQNLISAANEGMDAFIEVFVDAIKNAIGGELTATNMAELNASQITLLAYHTLREEVMDGGFIQLIHNGYGGFIFLNPFSAMMRRWGLGDLCSLINKCHKSYKKHRDVLEAECSDEEFMALFEKYPEFDDFDDKFVEHEEYWTAKMAEYVDEHIAEFAVVES</sequence>
<keyword evidence="3" id="KW-1185">Reference proteome</keyword>
<dbReference type="Gene3D" id="1.20.1420.60">
    <property type="match status" value="1"/>
</dbReference>
<dbReference type="Proteomes" id="UP000788426">
    <property type="component" value="Unassembled WGS sequence"/>
</dbReference>
<evidence type="ECO:0000259" key="1">
    <source>
        <dbReference type="Pfam" id="PF14300"/>
    </source>
</evidence>